<name>A0A1F6NL77_9BACT</name>
<evidence type="ECO:0000313" key="2">
    <source>
        <dbReference type="Proteomes" id="UP000177803"/>
    </source>
</evidence>
<sequence length="127" mass="14098">MSKQSVVVIKIFPTPPEVSAEQIKKMVDNLRKAAVADATLEIAPEDVRITCLDGHSYEQEVFIEAGVVTKSAQDRNTMNLLADRLLHAVVDAAPDVLVECHMYPITGIAFKRFRPDEQDVENKLPPV</sequence>
<comment type="caution">
    <text evidence="1">The sequence shown here is derived from an EMBL/GenBank/DDBJ whole genome shotgun (WGS) entry which is preliminary data.</text>
</comment>
<protein>
    <submittedName>
        <fullName evidence="1">Uncharacterized protein</fullName>
    </submittedName>
</protein>
<reference evidence="1 2" key="1">
    <citation type="journal article" date="2016" name="Nat. Commun.">
        <title>Thousands of microbial genomes shed light on interconnected biogeochemical processes in an aquifer system.</title>
        <authorList>
            <person name="Anantharaman K."/>
            <person name="Brown C.T."/>
            <person name="Hug L.A."/>
            <person name="Sharon I."/>
            <person name="Castelle C.J."/>
            <person name="Probst A.J."/>
            <person name="Thomas B.C."/>
            <person name="Singh A."/>
            <person name="Wilkins M.J."/>
            <person name="Karaoz U."/>
            <person name="Brodie E.L."/>
            <person name="Williams K.H."/>
            <person name="Hubbard S.S."/>
            <person name="Banfield J.F."/>
        </authorList>
    </citation>
    <scope>NUCLEOTIDE SEQUENCE [LARGE SCALE GENOMIC DNA]</scope>
</reference>
<evidence type="ECO:0000313" key="1">
    <source>
        <dbReference type="EMBL" id="OGH84756.1"/>
    </source>
</evidence>
<dbReference type="EMBL" id="MFQR01000002">
    <property type="protein sequence ID" value="OGH84756.1"/>
    <property type="molecule type" value="Genomic_DNA"/>
</dbReference>
<dbReference type="Proteomes" id="UP000177803">
    <property type="component" value="Unassembled WGS sequence"/>
</dbReference>
<proteinExistence type="predicted"/>
<dbReference type="AlphaFoldDB" id="A0A1F6NL77"/>
<accession>A0A1F6NL77</accession>
<gene>
    <name evidence="1" type="ORF">A2261_01440</name>
</gene>
<organism evidence="1 2">
    <name type="scientific">Candidatus Magasanikbacteria bacterium RIFOXYA2_FULL_44_8</name>
    <dbReference type="NCBI Taxonomy" id="1798696"/>
    <lineage>
        <taxon>Bacteria</taxon>
        <taxon>Candidatus Magasanikiibacteriota</taxon>
    </lineage>
</organism>